<dbReference type="EMBL" id="MLAW01000005">
    <property type="protein sequence ID" value="OJJ26752.1"/>
    <property type="molecule type" value="Genomic_DNA"/>
</dbReference>
<dbReference type="SUPFAM" id="SSF158472">
    <property type="entry name" value="HAMP domain-like"/>
    <property type="match status" value="1"/>
</dbReference>
<evidence type="ECO:0000256" key="7">
    <source>
        <dbReference type="ARBA" id="ARBA00023012"/>
    </source>
</evidence>
<sequence length="557" mass="63657">MKISTKFLASSVAVIGSIAIGMGSSIMVVNQAEESLSKRRQINRQYLSGMFELHRNLEEQVVSLKDFVILDQSPANFQKYEKAHSKFLLHLDELSLGLPNSSEIEILRRRHNDLHQLSKRLTHSQDITKQKQDLKSINWFAADINFSLKSLVEYVHTMELQTEQSAAQLKRDNRIFQALLIVGLSFVVFWQWKWIILPVIESLDQLQYGTKKIGKGELNYRLNIITGDEIESVANTFNNMAEQLSDSYQMMEQKVIDRTTELEESNRQLKMVLAELKETQSQLIQNEKMSSLGQMIAGIAHEINNPVNFVYGNLNYCEQYINDLIYLINQYQKDYPQPSQGVQAVFEEIDLEFLKKDIKDILNSMKAGAIRIRDIVKSLRTFSRLDEAERKEVDIHEGIESTLMILQHRIKPNPDLGGIEIVKDYGDLPRVECYASQLNQVFMNVLANAIDALEDRVNSEQPGQITIVTQVTENRFLQIQIRDNGPGIDETTQDRLFDPFFTTKPVGKGTGLGLSISYQIVVNQHKGQLYYQSQLGEGTAFIIEIPCTQQMLISNPS</sequence>
<dbReference type="SMART" id="SM00387">
    <property type="entry name" value="HATPase_c"/>
    <property type="match status" value="1"/>
</dbReference>
<feature type="domain" description="HAMP" evidence="11">
    <location>
        <begin position="197"/>
        <end position="249"/>
    </location>
</feature>
<keyword evidence="7" id="KW-0902">Two-component regulatory system</keyword>
<dbReference type="Gene3D" id="3.30.565.10">
    <property type="entry name" value="Histidine kinase-like ATPase, C-terminal domain"/>
    <property type="match status" value="1"/>
</dbReference>
<dbReference type="InterPro" id="IPR036097">
    <property type="entry name" value="HisK_dim/P_sf"/>
</dbReference>
<feature type="domain" description="Histidine kinase" evidence="10">
    <location>
        <begin position="298"/>
        <end position="549"/>
    </location>
</feature>
<dbReference type="AlphaFoldDB" id="A0A1L9QVU9"/>
<dbReference type="GO" id="GO:0016020">
    <property type="term" value="C:membrane"/>
    <property type="evidence" value="ECO:0007669"/>
    <property type="project" value="UniProtKB-SubCell"/>
</dbReference>
<dbReference type="InterPro" id="IPR003660">
    <property type="entry name" value="HAMP_dom"/>
</dbReference>
<dbReference type="CDD" id="cd00082">
    <property type="entry name" value="HisKA"/>
    <property type="match status" value="1"/>
</dbReference>
<evidence type="ECO:0000256" key="2">
    <source>
        <dbReference type="ARBA" id="ARBA00004370"/>
    </source>
</evidence>
<dbReference type="Pfam" id="PF00672">
    <property type="entry name" value="HAMP"/>
    <property type="match status" value="1"/>
</dbReference>
<dbReference type="Gene3D" id="1.10.287.130">
    <property type="match status" value="1"/>
</dbReference>
<keyword evidence="8" id="KW-0175">Coiled coil</keyword>
<keyword evidence="9" id="KW-0812">Transmembrane</keyword>
<dbReference type="PROSITE" id="PS50109">
    <property type="entry name" value="HIS_KIN"/>
    <property type="match status" value="1"/>
</dbReference>
<dbReference type="Proteomes" id="UP000183940">
    <property type="component" value="Unassembled WGS sequence"/>
</dbReference>
<evidence type="ECO:0000256" key="5">
    <source>
        <dbReference type="ARBA" id="ARBA00022679"/>
    </source>
</evidence>
<dbReference type="InterPro" id="IPR005467">
    <property type="entry name" value="His_kinase_dom"/>
</dbReference>
<evidence type="ECO:0000256" key="6">
    <source>
        <dbReference type="ARBA" id="ARBA00022777"/>
    </source>
</evidence>
<comment type="subcellular location">
    <subcellularLocation>
        <location evidence="2">Membrane</location>
    </subcellularLocation>
</comment>
<keyword evidence="6" id="KW-0418">Kinase</keyword>
<dbReference type="InterPro" id="IPR004358">
    <property type="entry name" value="Sig_transdc_His_kin-like_C"/>
</dbReference>
<evidence type="ECO:0000256" key="9">
    <source>
        <dbReference type="SAM" id="Phobius"/>
    </source>
</evidence>
<keyword evidence="9" id="KW-0472">Membrane</keyword>
<dbReference type="InterPro" id="IPR003594">
    <property type="entry name" value="HATPase_dom"/>
</dbReference>
<name>A0A1L9QVU9_9CYAN</name>
<dbReference type="EC" id="2.7.13.3" evidence="3"/>
<evidence type="ECO:0000256" key="3">
    <source>
        <dbReference type="ARBA" id="ARBA00012438"/>
    </source>
</evidence>
<evidence type="ECO:0000256" key="8">
    <source>
        <dbReference type="SAM" id="Coils"/>
    </source>
</evidence>
<protein>
    <recommendedName>
        <fullName evidence="3">histidine kinase</fullName>
        <ecNumber evidence="3">2.7.13.3</ecNumber>
    </recommendedName>
</protein>
<proteinExistence type="predicted"/>
<dbReference type="SUPFAM" id="SSF47384">
    <property type="entry name" value="Homodimeric domain of signal transducing histidine kinase"/>
    <property type="match status" value="1"/>
</dbReference>
<dbReference type="Pfam" id="PF02518">
    <property type="entry name" value="HATPase_c"/>
    <property type="match status" value="1"/>
</dbReference>
<evidence type="ECO:0000259" key="10">
    <source>
        <dbReference type="PROSITE" id="PS50109"/>
    </source>
</evidence>
<evidence type="ECO:0000259" key="11">
    <source>
        <dbReference type="PROSITE" id="PS50885"/>
    </source>
</evidence>
<gene>
    <name evidence="12" type="ORF">BI308_05115</name>
</gene>
<dbReference type="PRINTS" id="PR00344">
    <property type="entry name" value="BCTRLSENSOR"/>
</dbReference>
<dbReference type="GO" id="GO:0000155">
    <property type="term" value="F:phosphorelay sensor kinase activity"/>
    <property type="evidence" value="ECO:0007669"/>
    <property type="project" value="InterPro"/>
</dbReference>
<dbReference type="SMART" id="SM00304">
    <property type="entry name" value="HAMP"/>
    <property type="match status" value="1"/>
</dbReference>
<accession>A0A1L9QVU9</accession>
<dbReference type="InterPro" id="IPR036890">
    <property type="entry name" value="HATPase_C_sf"/>
</dbReference>
<dbReference type="SUPFAM" id="SSF55874">
    <property type="entry name" value="ATPase domain of HSP90 chaperone/DNA topoisomerase II/histidine kinase"/>
    <property type="match status" value="1"/>
</dbReference>
<dbReference type="PANTHER" id="PTHR43065">
    <property type="entry name" value="SENSOR HISTIDINE KINASE"/>
    <property type="match status" value="1"/>
</dbReference>
<feature type="transmembrane region" description="Helical" evidence="9">
    <location>
        <begin position="12"/>
        <end position="30"/>
    </location>
</feature>
<keyword evidence="13" id="KW-1185">Reference proteome</keyword>
<comment type="catalytic activity">
    <reaction evidence="1">
        <text>ATP + protein L-histidine = ADP + protein N-phospho-L-histidine.</text>
        <dbReference type="EC" id="2.7.13.3"/>
    </reaction>
</comment>
<dbReference type="SMART" id="SM00388">
    <property type="entry name" value="HisKA"/>
    <property type="match status" value="1"/>
</dbReference>
<feature type="coiled-coil region" evidence="8">
    <location>
        <begin position="259"/>
        <end position="286"/>
    </location>
</feature>
<dbReference type="STRING" id="1925591.BI308_05115"/>
<dbReference type="InterPro" id="IPR003661">
    <property type="entry name" value="HisK_dim/P_dom"/>
</dbReference>
<evidence type="ECO:0000256" key="4">
    <source>
        <dbReference type="ARBA" id="ARBA00022553"/>
    </source>
</evidence>
<keyword evidence="5" id="KW-0808">Transferase</keyword>
<evidence type="ECO:0000313" key="12">
    <source>
        <dbReference type="EMBL" id="OJJ26752.1"/>
    </source>
</evidence>
<keyword evidence="9" id="KW-1133">Transmembrane helix</keyword>
<organism evidence="12 13">
    <name type="scientific">Roseofilum reptotaenium AO1-A</name>
    <dbReference type="NCBI Taxonomy" id="1925591"/>
    <lineage>
        <taxon>Bacteria</taxon>
        <taxon>Bacillati</taxon>
        <taxon>Cyanobacteriota</taxon>
        <taxon>Cyanophyceae</taxon>
        <taxon>Desertifilales</taxon>
        <taxon>Desertifilaceae</taxon>
        <taxon>Roseofilum</taxon>
    </lineage>
</organism>
<comment type="caution">
    <text evidence="12">The sequence shown here is derived from an EMBL/GenBank/DDBJ whole genome shotgun (WGS) entry which is preliminary data.</text>
</comment>
<reference evidence="12" key="1">
    <citation type="submission" date="2016-10" db="EMBL/GenBank/DDBJ databases">
        <title>CRISPR-Cas defence system in Roseofilum reptotaenium: evidence of a bacteriophage-cyanobacterium arms race in the coral black band disease.</title>
        <authorList>
            <person name="Buerger P."/>
            <person name="Wood-Charlson E.M."/>
            <person name="Weynberg K.D."/>
            <person name="Willis B."/>
            <person name="Van Oppen M.J."/>
        </authorList>
    </citation>
    <scope>NUCLEOTIDE SEQUENCE [LARGE SCALE GENOMIC DNA]</scope>
    <source>
        <strain evidence="12">AO1-A</strain>
    </source>
</reference>
<evidence type="ECO:0000256" key="1">
    <source>
        <dbReference type="ARBA" id="ARBA00000085"/>
    </source>
</evidence>
<dbReference type="PANTHER" id="PTHR43065:SF50">
    <property type="entry name" value="HISTIDINE KINASE"/>
    <property type="match status" value="1"/>
</dbReference>
<dbReference type="CDD" id="cd06225">
    <property type="entry name" value="HAMP"/>
    <property type="match status" value="1"/>
</dbReference>
<dbReference type="Gene3D" id="6.10.340.10">
    <property type="match status" value="1"/>
</dbReference>
<dbReference type="PROSITE" id="PS50885">
    <property type="entry name" value="HAMP"/>
    <property type="match status" value="1"/>
</dbReference>
<evidence type="ECO:0000313" key="13">
    <source>
        <dbReference type="Proteomes" id="UP000183940"/>
    </source>
</evidence>
<keyword evidence="4" id="KW-0597">Phosphoprotein</keyword>